<feature type="transmembrane region" description="Helical" evidence="2">
    <location>
        <begin position="70"/>
        <end position="90"/>
    </location>
</feature>
<keyword evidence="2" id="KW-0472">Membrane</keyword>
<evidence type="ECO:0000256" key="1">
    <source>
        <dbReference type="SAM" id="MobiDB-lite"/>
    </source>
</evidence>
<reference evidence="3" key="1">
    <citation type="journal article" date="2020" name="Stud. Mycol.">
        <title>101 Dothideomycetes genomes: a test case for predicting lifestyles and emergence of pathogens.</title>
        <authorList>
            <person name="Haridas S."/>
            <person name="Albert R."/>
            <person name="Binder M."/>
            <person name="Bloem J."/>
            <person name="Labutti K."/>
            <person name="Salamov A."/>
            <person name="Andreopoulos B."/>
            <person name="Baker S."/>
            <person name="Barry K."/>
            <person name="Bills G."/>
            <person name="Bluhm B."/>
            <person name="Cannon C."/>
            <person name="Castanera R."/>
            <person name="Culley D."/>
            <person name="Daum C."/>
            <person name="Ezra D."/>
            <person name="Gonzalez J."/>
            <person name="Henrissat B."/>
            <person name="Kuo A."/>
            <person name="Liang C."/>
            <person name="Lipzen A."/>
            <person name="Lutzoni F."/>
            <person name="Magnuson J."/>
            <person name="Mondo S."/>
            <person name="Nolan M."/>
            <person name="Ohm R."/>
            <person name="Pangilinan J."/>
            <person name="Park H.-J."/>
            <person name="Ramirez L."/>
            <person name="Alfaro M."/>
            <person name="Sun H."/>
            <person name="Tritt A."/>
            <person name="Yoshinaga Y."/>
            <person name="Zwiers L.-H."/>
            <person name="Turgeon B."/>
            <person name="Goodwin S."/>
            <person name="Spatafora J."/>
            <person name="Crous P."/>
            <person name="Grigoriev I."/>
        </authorList>
    </citation>
    <scope>NUCLEOTIDE SEQUENCE</scope>
    <source>
        <strain evidence="3">CBS 121410</strain>
    </source>
</reference>
<gene>
    <name evidence="3" type="ORF">K490DRAFT_7694</name>
</gene>
<organism evidence="3 4">
    <name type="scientific">Saccharata proteae CBS 121410</name>
    <dbReference type="NCBI Taxonomy" id="1314787"/>
    <lineage>
        <taxon>Eukaryota</taxon>
        <taxon>Fungi</taxon>
        <taxon>Dikarya</taxon>
        <taxon>Ascomycota</taxon>
        <taxon>Pezizomycotina</taxon>
        <taxon>Dothideomycetes</taxon>
        <taxon>Dothideomycetes incertae sedis</taxon>
        <taxon>Botryosphaeriales</taxon>
        <taxon>Saccharataceae</taxon>
        <taxon>Saccharata</taxon>
    </lineage>
</organism>
<evidence type="ECO:0000256" key="2">
    <source>
        <dbReference type="SAM" id="Phobius"/>
    </source>
</evidence>
<keyword evidence="4" id="KW-1185">Reference proteome</keyword>
<evidence type="ECO:0000313" key="4">
    <source>
        <dbReference type="Proteomes" id="UP000799776"/>
    </source>
</evidence>
<proteinExistence type="predicted"/>
<feature type="transmembrane region" description="Helical" evidence="2">
    <location>
        <begin position="197"/>
        <end position="226"/>
    </location>
</feature>
<accession>A0A9P4I0V4</accession>
<feature type="non-terminal residue" evidence="3">
    <location>
        <position position="1"/>
    </location>
</feature>
<comment type="caution">
    <text evidence="3">The sequence shown here is derived from an EMBL/GenBank/DDBJ whole genome shotgun (WGS) entry which is preliminary data.</text>
</comment>
<feature type="transmembrane region" description="Helical" evidence="2">
    <location>
        <begin position="102"/>
        <end position="120"/>
    </location>
</feature>
<dbReference type="AlphaFoldDB" id="A0A9P4I0V4"/>
<dbReference type="OrthoDB" id="4941332at2759"/>
<keyword evidence="2" id="KW-0812">Transmembrane</keyword>
<protein>
    <submittedName>
        <fullName evidence="3">Uncharacterized protein</fullName>
    </submittedName>
</protein>
<name>A0A9P4I0V4_9PEZI</name>
<evidence type="ECO:0000313" key="3">
    <source>
        <dbReference type="EMBL" id="KAF2091409.1"/>
    </source>
</evidence>
<dbReference type="Proteomes" id="UP000799776">
    <property type="component" value="Unassembled WGS sequence"/>
</dbReference>
<feature type="transmembrane region" description="Helical" evidence="2">
    <location>
        <begin position="246"/>
        <end position="266"/>
    </location>
</feature>
<dbReference type="EMBL" id="ML978711">
    <property type="protein sequence ID" value="KAF2091409.1"/>
    <property type="molecule type" value="Genomic_DNA"/>
</dbReference>
<keyword evidence="2" id="KW-1133">Transmembrane helix</keyword>
<feature type="region of interest" description="Disordered" evidence="1">
    <location>
        <begin position="296"/>
        <end position="333"/>
    </location>
</feature>
<feature type="non-terminal residue" evidence="3">
    <location>
        <position position="333"/>
    </location>
</feature>
<sequence>LYAILEIISLRGLWSSFRELCKQYGAFNAILLLFIFPNAKHVVERINLHLLKTENQEEAKNVKKSLSEECTMLAVAAAIVAQVAITGLSLNDISSVHWTAKAFFIASLVTGALSVFYACLIQQKLSSLFSADDMRAWLSQPGDNTARQTVDGKISSLVLQWKIWGLEPPPSFDHALKELEHKIKTYRDNHHLKTTSFYAALMIKIPVILLNYAVAAFLVGLGIYLGCVATSGLNGPSSKTDSMAVLIFYCLVTALGLLLYGVPSVLKMMEYVHVRRWETILKRGQRIRRHQDSYRGIESSGRGVNRPHQSQEEPQTNVDATSGGGEVPQASSP</sequence>